<organism evidence="1 2">
    <name type="scientific">Eumeta variegata</name>
    <name type="common">Bagworm moth</name>
    <name type="synonym">Eumeta japonica</name>
    <dbReference type="NCBI Taxonomy" id="151549"/>
    <lineage>
        <taxon>Eukaryota</taxon>
        <taxon>Metazoa</taxon>
        <taxon>Ecdysozoa</taxon>
        <taxon>Arthropoda</taxon>
        <taxon>Hexapoda</taxon>
        <taxon>Insecta</taxon>
        <taxon>Pterygota</taxon>
        <taxon>Neoptera</taxon>
        <taxon>Endopterygota</taxon>
        <taxon>Lepidoptera</taxon>
        <taxon>Glossata</taxon>
        <taxon>Ditrysia</taxon>
        <taxon>Tineoidea</taxon>
        <taxon>Psychidae</taxon>
        <taxon>Oiketicinae</taxon>
        <taxon>Eumeta</taxon>
    </lineage>
</organism>
<comment type="caution">
    <text evidence="1">The sequence shown here is derived from an EMBL/GenBank/DDBJ whole genome shotgun (WGS) entry which is preliminary data.</text>
</comment>
<name>A0A4C1VS56_EUMVA</name>
<dbReference type="EMBL" id="BGZK01000401">
    <property type="protein sequence ID" value="GBP41523.1"/>
    <property type="molecule type" value="Genomic_DNA"/>
</dbReference>
<dbReference type="AlphaFoldDB" id="A0A4C1VS56"/>
<protein>
    <submittedName>
        <fullName evidence="1">Uncharacterized protein</fullName>
    </submittedName>
</protein>
<evidence type="ECO:0000313" key="2">
    <source>
        <dbReference type="Proteomes" id="UP000299102"/>
    </source>
</evidence>
<gene>
    <name evidence="1" type="ORF">EVAR_20328_1</name>
</gene>
<keyword evidence="2" id="KW-1185">Reference proteome</keyword>
<proteinExistence type="predicted"/>
<dbReference type="Proteomes" id="UP000299102">
    <property type="component" value="Unassembled WGS sequence"/>
</dbReference>
<evidence type="ECO:0000313" key="1">
    <source>
        <dbReference type="EMBL" id="GBP41523.1"/>
    </source>
</evidence>
<reference evidence="1 2" key="1">
    <citation type="journal article" date="2019" name="Commun. Biol.">
        <title>The bagworm genome reveals a unique fibroin gene that provides high tensile strength.</title>
        <authorList>
            <person name="Kono N."/>
            <person name="Nakamura H."/>
            <person name="Ohtoshi R."/>
            <person name="Tomita M."/>
            <person name="Numata K."/>
            <person name="Arakawa K."/>
        </authorList>
    </citation>
    <scope>NUCLEOTIDE SEQUENCE [LARGE SCALE GENOMIC DNA]</scope>
</reference>
<sequence length="239" mass="26989">MRCAGSKRPNLTFFPRVPILRHCDAFVSNFTAAEFRALYCCVRPLSLFYSDASTVMSIGGSLWLLASVGCIGRSSGREIVRSALSLARSAQAERDNESYFFVRAAGVHRFFTLHAAYRQAIAYEWCSATLLTLTDESVRQGQVILWPYIASIIFILQRPLRWTRSDAGADRPSVVTYTSVSAARNKATAYFARQPPTARRPPPAKPEPAVLPRRYQVLFCVPFTRSLHRCGTPYRRRRE</sequence>
<accession>A0A4C1VS56</accession>